<dbReference type="CDD" id="cd06553">
    <property type="entry name" value="ASCH_Ef3133_like"/>
    <property type="match status" value="1"/>
</dbReference>
<protein>
    <recommendedName>
        <fullName evidence="1">ASCH domain-containing protein</fullName>
    </recommendedName>
</protein>
<dbReference type="PANTHER" id="PTHR39203">
    <property type="entry name" value="CYTOPLASMIC PROTEIN-RELATED"/>
    <property type="match status" value="1"/>
</dbReference>
<dbReference type="RefSeq" id="WP_057876862.1">
    <property type="nucleotide sequence ID" value="NZ_AYZD01000033.1"/>
</dbReference>
<dbReference type="Gene3D" id="3.10.400.10">
    <property type="entry name" value="Sulfate adenylyltransferase"/>
    <property type="match status" value="1"/>
</dbReference>
<dbReference type="InterPro" id="IPR015947">
    <property type="entry name" value="PUA-like_sf"/>
</dbReference>
<dbReference type="AlphaFoldDB" id="A0A0R2D3H0"/>
<dbReference type="SUPFAM" id="SSF88697">
    <property type="entry name" value="PUA domain-like"/>
    <property type="match status" value="1"/>
</dbReference>
<dbReference type="InterPro" id="IPR007374">
    <property type="entry name" value="ASCH_domain"/>
</dbReference>
<dbReference type="PIRSF" id="PIRSF021320">
    <property type="entry name" value="DUF984"/>
    <property type="match status" value="1"/>
</dbReference>
<evidence type="ECO:0000313" key="3">
    <source>
        <dbReference type="Proteomes" id="UP000051015"/>
    </source>
</evidence>
<evidence type="ECO:0000313" key="2">
    <source>
        <dbReference type="EMBL" id="KRM95161.1"/>
    </source>
</evidence>
<dbReference type="Proteomes" id="UP000051015">
    <property type="component" value="Unassembled WGS sequence"/>
</dbReference>
<organism evidence="2 3">
    <name type="scientific">Liquorilactobacillus aquaticus DSM 21051</name>
    <dbReference type="NCBI Taxonomy" id="1423725"/>
    <lineage>
        <taxon>Bacteria</taxon>
        <taxon>Bacillati</taxon>
        <taxon>Bacillota</taxon>
        <taxon>Bacilli</taxon>
        <taxon>Lactobacillales</taxon>
        <taxon>Lactobacillaceae</taxon>
        <taxon>Liquorilactobacillus</taxon>
    </lineage>
</organism>
<sequence>MDQQEIKRYWQSFAKSKHLADEEYSAYSFGYEESADNLASLVLKGTKTATTSAYELYTPDEKLPRVGQYNIVLDRQGNPTCITQTRVVEIIPFDLVSQEHAYHEGEGNRSLKYWRKVHIDFFKKEYSKVGKTFNEKIPCVCEVFEVVSE</sequence>
<dbReference type="Pfam" id="PF04266">
    <property type="entry name" value="ASCH"/>
    <property type="match status" value="1"/>
</dbReference>
<dbReference type="STRING" id="1423725.FC19_GL002256"/>
<gene>
    <name evidence="2" type="ORF">FC19_GL002256</name>
</gene>
<dbReference type="SMART" id="SM01022">
    <property type="entry name" value="ASCH"/>
    <property type="match status" value="1"/>
</dbReference>
<feature type="domain" description="ASCH" evidence="1">
    <location>
        <begin position="27"/>
        <end position="148"/>
    </location>
</feature>
<reference evidence="2 3" key="1">
    <citation type="journal article" date="2015" name="Genome Announc.">
        <title>Expanding the biotechnology potential of lactobacilli through comparative genomics of 213 strains and associated genera.</title>
        <authorList>
            <person name="Sun Z."/>
            <person name="Harris H.M."/>
            <person name="McCann A."/>
            <person name="Guo C."/>
            <person name="Argimon S."/>
            <person name="Zhang W."/>
            <person name="Yang X."/>
            <person name="Jeffery I.B."/>
            <person name="Cooney J.C."/>
            <person name="Kagawa T.F."/>
            <person name="Liu W."/>
            <person name="Song Y."/>
            <person name="Salvetti E."/>
            <person name="Wrobel A."/>
            <person name="Rasinkangas P."/>
            <person name="Parkhill J."/>
            <person name="Rea M.C."/>
            <person name="O'Sullivan O."/>
            <person name="Ritari J."/>
            <person name="Douillard F.P."/>
            <person name="Paul Ross R."/>
            <person name="Yang R."/>
            <person name="Briner A.E."/>
            <person name="Felis G.E."/>
            <person name="de Vos W.M."/>
            <person name="Barrangou R."/>
            <person name="Klaenhammer T.R."/>
            <person name="Caufield P.W."/>
            <person name="Cui Y."/>
            <person name="Zhang H."/>
            <person name="O'Toole P.W."/>
        </authorList>
    </citation>
    <scope>NUCLEOTIDE SEQUENCE [LARGE SCALE GENOMIC DNA]</scope>
    <source>
        <strain evidence="2 3">DSM 21051</strain>
    </source>
</reference>
<dbReference type="InterPro" id="IPR009326">
    <property type="entry name" value="DUF984"/>
</dbReference>
<evidence type="ECO:0000259" key="1">
    <source>
        <dbReference type="SMART" id="SM01022"/>
    </source>
</evidence>
<keyword evidence="3" id="KW-1185">Reference proteome</keyword>
<dbReference type="PATRIC" id="fig|1423725.3.peg.2323"/>
<dbReference type="PANTHER" id="PTHR39203:SF1">
    <property type="entry name" value="CYTOPLASMIC PROTEIN"/>
    <property type="match status" value="1"/>
</dbReference>
<accession>A0A0R2D3H0</accession>
<comment type="caution">
    <text evidence="2">The sequence shown here is derived from an EMBL/GenBank/DDBJ whole genome shotgun (WGS) entry which is preliminary data.</text>
</comment>
<proteinExistence type="predicted"/>
<name>A0A0R2D3H0_9LACO</name>
<dbReference type="EMBL" id="AYZD01000033">
    <property type="protein sequence ID" value="KRM95161.1"/>
    <property type="molecule type" value="Genomic_DNA"/>
</dbReference>
<dbReference type="OrthoDB" id="9807542at2"/>